<name>A0ABM5ME09_GEOTH</name>
<reference evidence="1 2" key="1">
    <citation type="submission" date="2011-11" db="EMBL/GenBank/DDBJ databases">
        <title>Complete genome sequence of thermophilic Geobacillus thermoleovorans CCB_US3_UF5.</title>
        <authorList>
            <person name="Muhd Sakaff M.K.L."/>
            <person name="Abdul Rahman A.Y."/>
            <person name="Saito J.A."/>
            <person name="Hou S."/>
            <person name="Alam M."/>
        </authorList>
    </citation>
    <scope>NUCLEOTIDE SEQUENCE [LARGE SCALE GENOMIC DNA]</scope>
    <source>
        <strain evidence="1 2">CCB_US3_UF5</strain>
    </source>
</reference>
<evidence type="ECO:0000313" key="2">
    <source>
        <dbReference type="Proteomes" id="UP000005636"/>
    </source>
</evidence>
<sequence>MLLYQLLSYFAACIHFPCLVWQSTKKSRRPDKPGKRHIVSF</sequence>
<evidence type="ECO:0000313" key="1">
    <source>
        <dbReference type="EMBL" id="AEV17881.1"/>
    </source>
</evidence>
<proteinExistence type="predicted"/>
<keyword evidence="2" id="KW-1185">Reference proteome</keyword>
<dbReference type="Proteomes" id="UP000005636">
    <property type="component" value="Chromosome"/>
</dbReference>
<accession>A0ABM5ME09</accession>
<organism evidence="1 2">
    <name type="scientific">Geobacillus thermoleovorans CCB_US3_UF5</name>
    <dbReference type="NCBI Taxonomy" id="1111068"/>
    <lineage>
        <taxon>Bacteria</taxon>
        <taxon>Bacillati</taxon>
        <taxon>Bacillota</taxon>
        <taxon>Bacilli</taxon>
        <taxon>Bacillales</taxon>
        <taxon>Anoxybacillaceae</taxon>
        <taxon>Geobacillus</taxon>
        <taxon>Geobacillus thermoleovorans group</taxon>
    </lineage>
</organism>
<gene>
    <name evidence="1" type="ORF">GTCCBUS3UF5_5580</name>
</gene>
<protein>
    <submittedName>
        <fullName evidence="1">Uncharacterized protein</fullName>
    </submittedName>
</protein>
<dbReference type="EMBL" id="CP003125">
    <property type="protein sequence ID" value="AEV17881.1"/>
    <property type="molecule type" value="Genomic_DNA"/>
</dbReference>